<dbReference type="PANTHER" id="PTHR12223:SF28">
    <property type="entry name" value="LECTIN, MANNOSE BINDING 1 LIKE"/>
    <property type="match status" value="1"/>
</dbReference>
<feature type="transmembrane region" description="Helical" evidence="7">
    <location>
        <begin position="477"/>
        <end position="498"/>
    </location>
</feature>
<dbReference type="EMBL" id="MDYM01000013">
    <property type="protein sequence ID" value="OQD62228.1"/>
    <property type="molecule type" value="Genomic_DNA"/>
</dbReference>
<keyword evidence="5 7" id="KW-0472">Membrane</keyword>
<dbReference type="InterPro" id="IPR051136">
    <property type="entry name" value="Intracellular_Lectin-GPT"/>
</dbReference>
<dbReference type="PANTHER" id="PTHR12223">
    <property type="entry name" value="VESICULAR MANNOSE-BINDING LECTIN"/>
    <property type="match status" value="1"/>
</dbReference>
<evidence type="ECO:0000313" key="10">
    <source>
        <dbReference type="Proteomes" id="UP000191408"/>
    </source>
</evidence>
<dbReference type="STRING" id="60169.A0A1V6NBY2"/>
<evidence type="ECO:0000256" key="4">
    <source>
        <dbReference type="ARBA" id="ARBA00022989"/>
    </source>
</evidence>
<dbReference type="GO" id="GO:0005793">
    <property type="term" value="C:endoplasmic reticulum-Golgi intermediate compartment"/>
    <property type="evidence" value="ECO:0007669"/>
    <property type="project" value="TreeGrafter"/>
</dbReference>
<dbReference type="Gene3D" id="2.60.120.200">
    <property type="match status" value="1"/>
</dbReference>
<dbReference type="GO" id="GO:0000139">
    <property type="term" value="C:Golgi membrane"/>
    <property type="evidence" value="ECO:0007669"/>
    <property type="project" value="TreeGrafter"/>
</dbReference>
<dbReference type="GO" id="GO:0005537">
    <property type="term" value="F:D-mannose binding"/>
    <property type="evidence" value="ECO:0007669"/>
    <property type="project" value="TreeGrafter"/>
</dbReference>
<evidence type="ECO:0000256" key="2">
    <source>
        <dbReference type="ARBA" id="ARBA00022692"/>
    </source>
</evidence>
<dbReference type="InterPro" id="IPR013320">
    <property type="entry name" value="ConA-like_dom_sf"/>
</dbReference>
<proteinExistence type="predicted"/>
<accession>A0A1V6NBY2</accession>
<evidence type="ECO:0000313" key="9">
    <source>
        <dbReference type="EMBL" id="OQD62228.1"/>
    </source>
</evidence>
<dbReference type="GO" id="GO:0006888">
    <property type="term" value="P:endoplasmic reticulum to Golgi vesicle-mediated transport"/>
    <property type="evidence" value="ECO:0007669"/>
    <property type="project" value="TreeGrafter"/>
</dbReference>
<protein>
    <recommendedName>
        <fullName evidence="8">L-type lectin-like domain-containing protein</fullName>
    </recommendedName>
</protein>
<dbReference type="CDD" id="cd06903">
    <property type="entry name" value="lectin_EMP46_EMP47"/>
    <property type="match status" value="1"/>
</dbReference>
<dbReference type="InterPro" id="IPR005052">
    <property type="entry name" value="Lectin_leg"/>
</dbReference>
<dbReference type="Pfam" id="PF03388">
    <property type="entry name" value="Lectin_leg-like"/>
    <property type="match status" value="1"/>
</dbReference>
<sequence length="510" mass="55607">MDFTDVGIRHTILNSVQLHHFIDFSPSAAVIAKEARLCVIAIVIGWVTTSVVSSICNRKFEPAAQNFRETCANSTSKHQAPPNVKPHNMMRTLASLALLAVGATAQLIDSSSFGAGQTISPSRDSIPGWIIGAEGHVPQVLSDKLILTPPYPGNTRGSAWAQSPVSQSEWSAEFQFRASGPERAGGILQLWYTKDGQSRIGTSSIYTVGQFDGFALVIDTHGGRGGSVRGFLNDGTIDYKSHNSPDTLAFGHCDYSYRNLGRPSIVKLKHTSSIFEVTVDDKLCFSTNKVALPAGNTFGITAATPENPDSFEVFKFILESVTGQGSTIPSNQGSAPQQPIRNQIPNQPAQPVTNTGTEAPMNGLAAQLVDISGRIQLAGKATNTILQELKNQAQKADQRHAELTQKSLAQDRQLAQFDSRLSRVEQLLQTLQTDLQSKDYSGRFNQLHETLRSSHLSLSENLQGHLLSVITASSPRMGFFIFLLIAFQVVLVISYVIYKRRRANMPKKFL</sequence>
<evidence type="ECO:0000256" key="7">
    <source>
        <dbReference type="SAM" id="Phobius"/>
    </source>
</evidence>
<reference evidence="10" key="1">
    <citation type="journal article" date="2017" name="Nat. Microbiol.">
        <title>Global analysis of biosynthetic gene clusters reveals vast potential of secondary metabolite production in Penicillium species.</title>
        <authorList>
            <person name="Nielsen J.C."/>
            <person name="Grijseels S."/>
            <person name="Prigent S."/>
            <person name="Ji B."/>
            <person name="Dainat J."/>
            <person name="Nielsen K.F."/>
            <person name="Frisvad J.C."/>
            <person name="Workman M."/>
            <person name="Nielsen J."/>
        </authorList>
    </citation>
    <scope>NUCLEOTIDE SEQUENCE [LARGE SCALE GENOMIC DNA]</scope>
    <source>
        <strain evidence="10">IBT 4502</strain>
    </source>
</reference>
<evidence type="ECO:0000259" key="8">
    <source>
        <dbReference type="PROSITE" id="PS51328"/>
    </source>
</evidence>
<keyword evidence="6" id="KW-0175">Coiled coil</keyword>
<dbReference type="PROSITE" id="PS51328">
    <property type="entry name" value="L_LECTIN_LIKE"/>
    <property type="match status" value="1"/>
</dbReference>
<dbReference type="Proteomes" id="UP000191408">
    <property type="component" value="Unassembled WGS sequence"/>
</dbReference>
<evidence type="ECO:0000256" key="3">
    <source>
        <dbReference type="ARBA" id="ARBA00022729"/>
    </source>
</evidence>
<comment type="subcellular location">
    <subcellularLocation>
        <location evidence="1">Membrane</location>
        <topology evidence="1">Single-pass type I membrane protein</topology>
    </subcellularLocation>
</comment>
<dbReference type="OrthoDB" id="10265193at2759"/>
<dbReference type="SUPFAM" id="SSF49899">
    <property type="entry name" value="Concanavalin A-like lectins/glucanases"/>
    <property type="match status" value="1"/>
</dbReference>
<gene>
    <name evidence="9" type="ORF">PENPOL_c013G00464</name>
</gene>
<evidence type="ECO:0000256" key="6">
    <source>
        <dbReference type="SAM" id="Coils"/>
    </source>
</evidence>
<dbReference type="GO" id="GO:0030134">
    <property type="term" value="C:COPII-coated ER to Golgi transport vesicle"/>
    <property type="evidence" value="ECO:0007669"/>
    <property type="project" value="TreeGrafter"/>
</dbReference>
<evidence type="ECO:0000256" key="1">
    <source>
        <dbReference type="ARBA" id="ARBA00004479"/>
    </source>
</evidence>
<organism evidence="9 10">
    <name type="scientific">Penicillium polonicum</name>
    <dbReference type="NCBI Taxonomy" id="60169"/>
    <lineage>
        <taxon>Eukaryota</taxon>
        <taxon>Fungi</taxon>
        <taxon>Dikarya</taxon>
        <taxon>Ascomycota</taxon>
        <taxon>Pezizomycotina</taxon>
        <taxon>Eurotiomycetes</taxon>
        <taxon>Eurotiomycetidae</taxon>
        <taxon>Eurotiales</taxon>
        <taxon>Aspergillaceae</taxon>
        <taxon>Penicillium</taxon>
    </lineage>
</organism>
<name>A0A1V6NBY2_PENPO</name>
<feature type="domain" description="L-type lectin-like" evidence="8">
    <location>
        <begin position="105"/>
        <end position="321"/>
    </location>
</feature>
<dbReference type="AlphaFoldDB" id="A0A1V6NBY2"/>
<keyword evidence="4 7" id="KW-1133">Transmembrane helix</keyword>
<keyword evidence="3" id="KW-0732">Signal</keyword>
<dbReference type="GO" id="GO:0005789">
    <property type="term" value="C:endoplasmic reticulum membrane"/>
    <property type="evidence" value="ECO:0007669"/>
    <property type="project" value="TreeGrafter"/>
</dbReference>
<dbReference type="InterPro" id="IPR035661">
    <property type="entry name" value="EMP46/EMP47_N"/>
</dbReference>
<comment type="caution">
    <text evidence="9">The sequence shown here is derived from an EMBL/GenBank/DDBJ whole genome shotgun (WGS) entry which is preliminary data.</text>
</comment>
<keyword evidence="10" id="KW-1185">Reference proteome</keyword>
<keyword evidence="2 7" id="KW-0812">Transmembrane</keyword>
<evidence type="ECO:0000256" key="5">
    <source>
        <dbReference type="ARBA" id="ARBA00023136"/>
    </source>
</evidence>
<feature type="coiled-coil region" evidence="6">
    <location>
        <begin position="386"/>
        <end position="434"/>
    </location>
</feature>